<feature type="signal peptide" evidence="8">
    <location>
        <begin position="1"/>
        <end position="28"/>
    </location>
</feature>
<feature type="domain" description="Chitobiase/beta-hexosaminidases N-terminal" evidence="9">
    <location>
        <begin position="40"/>
        <end position="202"/>
    </location>
</feature>
<dbReference type="Pfam" id="PF02838">
    <property type="entry name" value="Glyco_hydro_20b"/>
    <property type="match status" value="1"/>
</dbReference>
<comment type="caution">
    <text evidence="10">The sequence shown here is derived from an EMBL/GenBank/DDBJ whole genome shotgun (WGS) entry which is preliminary data.</text>
</comment>
<keyword evidence="4" id="KW-0378">Hydrolase</keyword>
<evidence type="ECO:0000256" key="3">
    <source>
        <dbReference type="ARBA" id="ARBA00012663"/>
    </source>
</evidence>
<keyword evidence="5" id="KW-0326">Glycosidase</keyword>
<dbReference type="InterPro" id="IPR015883">
    <property type="entry name" value="Glyco_hydro_20_cat"/>
</dbReference>
<dbReference type="SMART" id="SM01081">
    <property type="entry name" value="CHB_HEX"/>
    <property type="match status" value="1"/>
</dbReference>
<dbReference type="InterPro" id="IPR004867">
    <property type="entry name" value="CHB_C_dom"/>
</dbReference>
<dbReference type="SUPFAM" id="SSF51445">
    <property type="entry name" value="(Trans)glycosidases"/>
    <property type="match status" value="1"/>
</dbReference>
<dbReference type="PANTHER" id="PTHR22600:SF57">
    <property type="entry name" value="BETA-N-ACETYLHEXOSAMINIDASE"/>
    <property type="match status" value="1"/>
</dbReference>
<evidence type="ECO:0000256" key="7">
    <source>
        <dbReference type="ARBA" id="ARBA00033000"/>
    </source>
</evidence>
<comment type="catalytic activity">
    <reaction evidence="1">
        <text>Hydrolysis of terminal non-reducing N-acetyl-D-hexosamine residues in N-acetyl-beta-D-hexosaminides.</text>
        <dbReference type="EC" id="3.2.1.52"/>
    </reaction>
</comment>
<evidence type="ECO:0000256" key="2">
    <source>
        <dbReference type="ARBA" id="ARBA00006285"/>
    </source>
</evidence>
<dbReference type="PRINTS" id="PR00738">
    <property type="entry name" value="GLHYDRLASE20"/>
</dbReference>
<evidence type="ECO:0000256" key="4">
    <source>
        <dbReference type="ARBA" id="ARBA00022801"/>
    </source>
</evidence>
<reference evidence="10 11" key="1">
    <citation type="submission" date="2022-10" db="EMBL/GenBank/DDBJ databases">
        <title>Alteromonas sp. chi3 Genome sequencing.</title>
        <authorList>
            <person name="Park S."/>
        </authorList>
    </citation>
    <scope>NUCLEOTIDE SEQUENCE [LARGE SCALE GENOMIC DNA]</scope>
    <source>
        <strain evidence="11">chi3</strain>
    </source>
</reference>
<evidence type="ECO:0000256" key="5">
    <source>
        <dbReference type="ARBA" id="ARBA00023295"/>
    </source>
</evidence>
<evidence type="ECO:0000313" key="11">
    <source>
        <dbReference type="Proteomes" id="UP001218788"/>
    </source>
</evidence>
<accession>A0ABT5L923</accession>
<evidence type="ECO:0000256" key="1">
    <source>
        <dbReference type="ARBA" id="ARBA00001231"/>
    </source>
</evidence>
<dbReference type="RefSeq" id="WP_273642288.1">
    <property type="nucleotide sequence ID" value="NZ_JAQQXP010000003.1"/>
</dbReference>
<dbReference type="InterPro" id="IPR004866">
    <property type="entry name" value="CHB/HEX_N_dom"/>
</dbReference>
<proteinExistence type="inferred from homology"/>
<comment type="similarity">
    <text evidence="2">Belongs to the glycosyl hydrolase 20 family.</text>
</comment>
<dbReference type="InterPro" id="IPR013783">
    <property type="entry name" value="Ig-like_fold"/>
</dbReference>
<dbReference type="InterPro" id="IPR014756">
    <property type="entry name" value="Ig_E-set"/>
</dbReference>
<dbReference type="Proteomes" id="UP001218788">
    <property type="component" value="Unassembled WGS sequence"/>
</dbReference>
<organism evidence="10 11">
    <name type="scientific">Alteromonas gilva</name>
    <dbReference type="NCBI Taxonomy" id="2987522"/>
    <lineage>
        <taxon>Bacteria</taxon>
        <taxon>Pseudomonadati</taxon>
        <taxon>Pseudomonadota</taxon>
        <taxon>Gammaproteobacteria</taxon>
        <taxon>Alteromonadales</taxon>
        <taxon>Alteromonadaceae</taxon>
        <taxon>Alteromonas/Salinimonas group</taxon>
        <taxon>Alteromonas</taxon>
    </lineage>
</organism>
<dbReference type="Pfam" id="PF00728">
    <property type="entry name" value="Glyco_hydro_20"/>
    <property type="match status" value="1"/>
</dbReference>
<dbReference type="SUPFAM" id="SSF49384">
    <property type="entry name" value="Carbohydrate-binding domain"/>
    <property type="match status" value="1"/>
</dbReference>
<dbReference type="InterPro" id="IPR008965">
    <property type="entry name" value="CBM2/CBM3_carb-bd_dom_sf"/>
</dbReference>
<dbReference type="InterPro" id="IPR029018">
    <property type="entry name" value="Hex-like_dom2"/>
</dbReference>
<dbReference type="Pfam" id="PF03174">
    <property type="entry name" value="CHB_HEX_C"/>
    <property type="match status" value="1"/>
</dbReference>
<dbReference type="InterPro" id="IPR015882">
    <property type="entry name" value="HEX_bac_N"/>
</dbReference>
<dbReference type="InterPro" id="IPR012291">
    <property type="entry name" value="CBM2_carb-bd_dom_sf"/>
</dbReference>
<dbReference type="InterPro" id="IPR017853">
    <property type="entry name" value="GH"/>
</dbReference>
<evidence type="ECO:0000313" key="10">
    <source>
        <dbReference type="EMBL" id="MDC8832463.1"/>
    </source>
</evidence>
<dbReference type="SUPFAM" id="SSF81296">
    <property type="entry name" value="E set domains"/>
    <property type="match status" value="1"/>
</dbReference>
<keyword evidence="11" id="KW-1185">Reference proteome</keyword>
<protein>
    <recommendedName>
        <fullName evidence="3">beta-N-acetylhexosaminidase</fullName>
        <ecNumber evidence="3">3.2.1.52</ecNumber>
    </recommendedName>
    <alternativeName>
        <fullName evidence="6">Beta-N-acetylhexosaminidase</fullName>
    </alternativeName>
    <alternativeName>
        <fullName evidence="7">N-acetyl-beta-glucosaminidase</fullName>
    </alternativeName>
</protein>
<name>A0ABT5L923_9ALTE</name>
<dbReference type="Pfam" id="PF03173">
    <property type="entry name" value="CHB_HEX"/>
    <property type="match status" value="1"/>
</dbReference>
<dbReference type="Gene3D" id="3.20.20.80">
    <property type="entry name" value="Glycosidases"/>
    <property type="match status" value="1"/>
</dbReference>
<gene>
    <name evidence="10" type="ORF">OIK42_17030</name>
</gene>
<dbReference type="Gene3D" id="3.30.379.10">
    <property type="entry name" value="Chitobiase/beta-hexosaminidase domain 2-like"/>
    <property type="match status" value="1"/>
</dbReference>
<dbReference type="EMBL" id="JAQQXP010000003">
    <property type="protein sequence ID" value="MDC8832463.1"/>
    <property type="molecule type" value="Genomic_DNA"/>
</dbReference>
<sequence>MFRAFSGLHSLIIIILLAVLPTSSKAAAAITQEQLNLFAAHLDVKYRVLANLPADQCQSGVPCYRIQLDLTLPFDFSPTGWQVYLSQLDKLSFVSANDLDVELVNGDLKVLTPSPEFSGFKASIPHTVTLELKGNHYTEYKPLPNYYATASGLTPQIITATRELTDPHTGIGTLSHVATFTDPHRQFRTTPDDMTPWATATTLYANNRDLSETDEHIAQAIIPTPASYNLLNAQPADIRNGLHFIFDGFRREDVQPAIERLRALGVTSSAQGLPVTLIRSAAERFPDEAYSLRIEASGITINSATPAGAAYALASVTALLQLGDSTLPALSIADQPRFTYRGMHLDVARNFHSKSSVIELLDQMAAYKLNVLHLHLSDDEGWRVEIDGLPELTDIGGFRCHDLTEEHCLLPQLGSGPSRDTPVNGFYSKADFIDILRAADARHIEILPSFDMPGHARAAIKAMEARYRRYMAEGQPDLAKEYLLTDFNDKTAYRSIQNYNDNTINVCMPSAYRFVEKVVDELSELYQQAGLTMKKYHLGGDESPGAWLASPACQALLAERKKTNPQNLNLGGYFIERIANLLAQKNIVPAGWNDGLDHTEFDNMPARVQSHIWALLADNATQLTHKHLNQGWDVVLSLPEVSYFDMPHEAHPKERGYDWAARHINSRKVFSYMPENLPMHAEVWRNLHERPFSISDTPVKQPGRRVLGIQGHLWSETIRNEWQAQTMIFPRLIALAERAWHRADWEPGYAPDGKSYNQNTGYFSRAARTARDQAFNRFANTLAQKELLKLDALDVGYRIPTVGAQIDNGKLHINILLPGLPLEYRINGGVWQTYSGPVDVPEGVVEVRARSADNLRAGRSLLVSTSLVASGNAQ</sequence>
<dbReference type="Gene3D" id="2.60.40.10">
    <property type="entry name" value="Immunoglobulins"/>
    <property type="match status" value="1"/>
</dbReference>
<dbReference type="Gene3D" id="2.60.40.290">
    <property type="match status" value="1"/>
</dbReference>
<dbReference type="InterPro" id="IPR025705">
    <property type="entry name" value="Beta_hexosaminidase_sua/sub"/>
</dbReference>
<keyword evidence="8" id="KW-0732">Signal</keyword>
<dbReference type="CDD" id="cd02847">
    <property type="entry name" value="E_set_Chitobiase_C"/>
    <property type="match status" value="1"/>
</dbReference>
<dbReference type="EC" id="3.2.1.52" evidence="3"/>
<evidence type="ECO:0000256" key="6">
    <source>
        <dbReference type="ARBA" id="ARBA00030512"/>
    </source>
</evidence>
<dbReference type="SUPFAM" id="SSF55545">
    <property type="entry name" value="beta-N-acetylhexosaminidase-like domain"/>
    <property type="match status" value="1"/>
</dbReference>
<evidence type="ECO:0000256" key="8">
    <source>
        <dbReference type="SAM" id="SignalP"/>
    </source>
</evidence>
<evidence type="ECO:0000259" key="9">
    <source>
        <dbReference type="SMART" id="SM01081"/>
    </source>
</evidence>
<feature type="chain" id="PRO_5045407475" description="beta-N-acetylhexosaminidase" evidence="8">
    <location>
        <begin position="29"/>
        <end position="874"/>
    </location>
</feature>
<dbReference type="PANTHER" id="PTHR22600">
    <property type="entry name" value="BETA-HEXOSAMINIDASE"/>
    <property type="match status" value="1"/>
</dbReference>